<protein>
    <submittedName>
        <fullName evidence="1">Uncharacterized protein</fullName>
    </submittedName>
</protein>
<reference evidence="1 2" key="1">
    <citation type="submission" date="2014-09" db="EMBL/GenBank/DDBJ databases">
        <authorList>
            <person name="Ellenberger Sabrina"/>
        </authorList>
    </citation>
    <scope>NUCLEOTIDE SEQUENCE [LARGE SCALE GENOMIC DNA]</scope>
    <source>
        <strain evidence="1 2">CBS 412.66</strain>
    </source>
</reference>
<name>A0A0B7NHD2_9FUNG</name>
<evidence type="ECO:0000313" key="2">
    <source>
        <dbReference type="Proteomes" id="UP000054107"/>
    </source>
</evidence>
<dbReference type="OrthoDB" id="2233065at2759"/>
<proteinExistence type="predicted"/>
<dbReference type="EMBL" id="LN731702">
    <property type="protein sequence ID" value="CEP14797.1"/>
    <property type="molecule type" value="Genomic_DNA"/>
</dbReference>
<accession>A0A0B7NHD2</accession>
<keyword evidence="2" id="KW-1185">Reference proteome</keyword>
<sequence>MNELDIEDNELLTFELPSTFLPGRDILSKRILKNQKVIDLIVNSLLNIPAGTYGVASSEWLNNTRSDTLYEPKLDIQKSLPPVLIEPVVLIFCVDKISPKSLSAQSTQHTNNQPRYLRSFPSPVWAQQCFLVFENNDDVGSYPLETLQAISSFFCQQKATLFDHSYSEDNTIEFLYKIAKEVTVEETQYENNVRHTLDIVLTSVPDIKKAERLIEKGLTYNASVKRQLSDISTDSESDLEFPEKLPVGIKRPPTTPQLADEIAFVKRFKANAGRMNWTQCLTEAHENHLLLRYSTGSSLRANFSTHVKPL</sequence>
<gene>
    <name evidence="1" type="primary">PARPA_08982.1 scaffold 35302</name>
</gene>
<dbReference type="Proteomes" id="UP000054107">
    <property type="component" value="Unassembled WGS sequence"/>
</dbReference>
<organism evidence="1 2">
    <name type="scientific">Parasitella parasitica</name>
    <dbReference type="NCBI Taxonomy" id="35722"/>
    <lineage>
        <taxon>Eukaryota</taxon>
        <taxon>Fungi</taxon>
        <taxon>Fungi incertae sedis</taxon>
        <taxon>Mucoromycota</taxon>
        <taxon>Mucoromycotina</taxon>
        <taxon>Mucoromycetes</taxon>
        <taxon>Mucorales</taxon>
        <taxon>Mucorineae</taxon>
        <taxon>Mucoraceae</taxon>
        <taxon>Parasitella</taxon>
    </lineage>
</organism>
<dbReference type="AlphaFoldDB" id="A0A0B7NHD2"/>
<evidence type="ECO:0000313" key="1">
    <source>
        <dbReference type="EMBL" id="CEP14797.1"/>
    </source>
</evidence>